<sequence>MRPKRRTDGDTVMSYGWNDVQRIAEELAEAKPDVDPLTVNFVDLQHWIMELPDFDSTSGRCGEKVLEAVQALWIEEID</sequence>
<dbReference type="Proteomes" id="UP000183915">
    <property type="component" value="Unassembled WGS sequence"/>
</dbReference>
<name>A0ABY0Z2D9_9PSED</name>
<protein>
    <submittedName>
        <fullName evidence="1">FeS assembly protein IscX</fullName>
    </submittedName>
</protein>
<dbReference type="InterPro" id="IPR007479">
    <property type="entry name" value="ISC_FeS_clus_asmbl_IscsX"/>
</dbReference>
<dbReference type="SUPFAM" id="SSF140319">
    <property type="entry name" value="IscX-like"/>
    <property type="match status" value="1"/>
</dbReference>
<organism evidence="1 2">
    <name type="scientific">Pseudomonas kilonensis</name>
    <dbReference type="NCBI Taxonomy" id="132476"/>
    <lineage>
        <taxon>Bacteria</taxon>
        <taxon>Pseudomonadati</taxon>
        <taxon>Pseudomonadota</taxon>
        <taxon>Gammaproteobacteria</taxon>
        <taxon>Pseudomonadales</taxon>
        <taxon>Pseudomonadaceae</taxon>
        <taxon>Pseudomonas</taxon>
    </lineage>
</organism>
<dbReference type="PANTHER" id="PTHR37532">
    <property type="entry name" value="PROTEIN ISCX"/>
    <property type="match status" value="1"/>
</dbReference>
<dbReference type="EMBL" id="FNTT01000002">
    <property type="protein sequence ID" value="SEE21552.1"/>
    <property type="molecule type" value="Genomic_DNA"/>
</dbReference>
<evidence type="ECO:0000313" key="1">
    <source>
        <dbReference type="EMBL" id="SEE21552.1"/>
    </source>
</evidence>
<dbReference type="Gene3D" id="1.10.10.600">
    <property type="entry name" value="IscX-like"/>
    <property type="match status" value="1"/>
</dbReference>
<accession>A0ABY0Z2D9</accession>
<reference evidence="1 2" key="1">
    <citation type="submission" date="2016-10" db="EMBL/GenBank/DDBJ databases">
        <authorList>
            <person name="Varghese N."/>
            <person name="Submissions S."/>
        </authorList>
    </citation>
    <scope>NUCLEOTIDE SEQUENCE [LARGE SCALE GENOMIC DNA]</scope>
    <source>
        <strain evidence="1 2">BS3780</strain>
    </source>
</reference>
<proteinExistence type="predicted"/>
<keyword evidence="2" id="KW-1185">Reference proteome</keyword>
<gene>
    <name evidence="1" type="ORF">SAMN04490188_3015</name>
</gene>
<dbReference type="NCBIfam" id="TIGR03412">
    <property type="entry name" value="iscX_yfhJ"/>
    <property type="match status" value="1"/>
</dbReference>
<dbReference type="InterPro" id="IPR036762">
    <property type="entry name" value="IscX-like_sf"/>
</dbReference>
<evidence type="ECO:0000313" key="2">
    <source>
        <dbReference type="Proteomes" id="UP000183915"/>
    </source>
</evidence>
<comment type="caution">
    <text evidence="1">The sequence shown here is derived from an EMBL/GenBank/DDBJ whole genome shotgun (WGS) entry which is preliminary data.</text>
</comment>
<dbReference type="PANTHER" id="PTHR37532:SF1">
    <property type="entry name" value="PROTEIN ISCX"/>
    <property type="match status" value="1"/>
</dbReference>
<dbReference type="Pfam" id="PF04384">
    <property type="entry name" value="Fe-S_assembly"/>
    <property type="match status" value="1"/>
</dbReference>